<keyword evidence="3" id="KW-0812">Transmembrane</keyword>
<keyword evidence="3" id="KW-1133">Transmembrane helix</keyword>
<dbReference type="InterPro" id="IPR041916">
    <property type="entry name" value="Anti_sigma_zinc_sf"/>
</dbReference>
<gene>
    <name evidence="6" type="ORF">O0535_17835</name>
</gene>
<evidence type="ECO:0000256" key="1">
    <source>
        <dbReference type="ARBA" id="ARBA00024353"/>
    </source>
</evidence>
<sequence length="205" mass="22968">MTCVKSNQLQDYLEDKLSPVESRRLEAHVARCSQCQALLQAQVDSFKEPLIDMELTTPLPEPFTLEVEQHFGRNRHSESRKKQMDWKTRSVDILKKMTLAVAGLTVAVSLGTFVSPTFADYVKSLFSTEQKADQGMKSAAQQGFVQQVGKKVTDQNITVELIEILADSMRIVAILDAMDKGGNKISQDDLSHHFEEALLDPSEKI</sequence>
<proteinExistence type="inferred from homology"/>
<name>A0ABT4I1J7_9BACL</name>
<evidence type="ECO:0000259" key="5">
    <source>
        <dbReference type="Pfam" id="PF13786"/>
    </source>
</evidence>
<keyword evidence="7" id="KW-1185">Reference proteome</keyword>
<evidence type="ECO:0000259" key="4">
    <source>
        <dbReference type="Pfam" id="PF13490"/>
    </source>
</evidence>
<dbReference type="Pfam" id="PF13786">
    <property type="entry name" value="DUF4179"/>
    <property type="match status" value="1"/>
</dbReference>
<dbReference type="Pfam" id="PF13490">
    <property type="entry name" value="zf-HC2"/>
    <property type="match status" value="1"/>
</dbReference>
<feature type="transmembrane region" description="Helical" evidence="3">
    <location>
        <begin position="97"/>
        <end position="119"/>
    </location>
</feature>
<feature type="domain" description="Putative zinc-finger" evidence="4">
    <location>
        <begin position="8"/>
        <end position="36"/>
    </location>
</feature>
<keyword evidence="3" id="KW-0472">Membrane</keyword>
<evidence type="ECO:0000313" key="7">
    <source>
        <dbReference type="Proteomes" id="UP001067708"/>
    </source>
</evidence>
<protein>
    <recommendedName>
        <fullName evidence="2">Anti-sigma-W factor RsiW</fullName>
    </recommendedName>
</protein>
<dbReference type="Gene3D" id="1.10.10.1320">
    <property type="entry name" value="Anti-sigma factor, zinc-finger domain"/>
    <property type="match status" value="1"/>
</dbReference>
<evidence type="ECO:0000256" key="2">
    <source>
        <dbReference type="ARBA" id="ARBA00024438"/>
    </source>
</evidence>
<organism evidence="6 7">
    <name type="scientific">Brevibacillus halotolerans</name>
    <dbReference type="NCBI Taxonomy" id="1507437"/>
    <lineage>
        <taxon>Bacteria</taxon>
        <taxon>Bacillati</taxon>
        <taxon>Bacillota</taxon>
        <taxon>Bacilli</taxon>
        <taxon>Bacillales</taxon>
        <taxon>Paenibacillaceae</taxon>
        <taxon>Brevibacillus</taxon>
    </lineage>
</organism>
<evidence type="ECO:0000256" key="3">
    <source>
        <dbReference type="SAM" id="Phobius"/>
    </source>
</evidence>
<dbReference type="EMBL" id="JAPTNG010000014">
    <property type="protein sequence ID" value="MCZ0832596.1"/>
    <property type="molecule type" value="Genomic_DNA"/>
</dbReference>
<evidence type="ECO:0000313" key="6">
    <source>
        <dbReference type="EMBL" id="MCZ0832596.1"/>
    </source>
</evidence>
<feature type="domain" description="DUF4179" evidence="5">
    <location>
        <begin position="93"/>
        <end position="174"/>
    </location>
</feature>
<dbReference type="InterPro" id="IPR027383">
    <property type="entry name" value="Znf_put"/>
</dbReference>
<comment type="similarity">
    <text evidence="1">Belongs to the zinc-associated anti-sigma factor (ZAS) superfamily. Anti-sigma-W factor family.</text>
</comment>
<dbReference type="Proteomes" id="UP001067708">
    <property type="component" value="Unassembled WGS sequence"/>
</dbReference>
<reference evidence="6" key="1">
    <citation type="submission" date="2022-09" db="EMBL/GenBank/DDBJ databases">
        <title>Genome analysis and characterization of larvicidal activity of Brevibacillus strains.</title>
        <authorList>
            <person name="Patrusheva E.V."/>
            <person name="Izotova A.O."/>
            <person name="Toshchakov S.V."/>
            <person name="Sineoky S.P."/>
        </authorList>
    </citation>
    <scope>NUCLEOTIDE SEQUENCE</scope>
    <source>
        <strain evidence="6">VKPM_B-13244</strain>
    </source>
</reference>
<dbReference type="RefSeq" id="WP_258417974.1">
    <property type="nucleotide sequence ID" value="NZ_JAPTNG010000014.1"/>
</dbReference>
<accession>A0ABT4I1J7</accession>
<comment type="caution">
    <text evidence="6">The sequence shown here is derived from an EMBL/GenBank/DDBJ whole genome shotgun (WGS) entry which is preliminary data.</text>
</comment>
<dbReference type="InterPro" id="IPR025436">
    <property type="entry name" value="DUF4179"/>
</dbReference>